<evidence type="ECO:0008006" key="3">
    <source>
        <dbReference type="Google" id="ProtNLM"/>
    </source>
</evidence>
<dbReference type="OrthoDB" id="3344688at2759"/>
<dbReference type="VEuPathDB" id="FungiDB:VP01_4154g1"/>
<evidence type="ECO:0000313" key="1">
    <source>
        <dbReference type="EMBL" id="KNZ50957.1"/>
    </source>
</evidence>
<accession>A0A0L6URV1</accession>
<comment type="caution">
    <text evidence="1">The sequence shown here is derived from an EMBL/GenBank/DDBJ whole genome shotgun (WGS) entry which is preliminary data.</text>
</comment>
<dbReference type="Proteomes" id="UP000037035">
    <property type="component" value="Unassembled WGS sequence"/>
</dbReference>
<dbReference type="EMBL" id="LAVV01009229">
    <property type="protein sequence ID" value="KNZ50957.1"/>
    <property type="molecule type" value="Genomic_DNA"/>
</dbReference>
<reference evidence="1 2" key="1">
    <citation type="submission" date="2015-08" db="EMBL/GenBank/DDBJ databases">
        <title>Next Generation Sequencing and Analysis of the Genome of Puccinia sorghi L Schw, the Causal Agent of Maize Common Rust.</title>
        <authorList>
            <person name="Rochi L."/>
            <person name="Burguener G."/>
            <person name="Darino M."/>
            <person name="Turjanski A."/>
            <person name="Kreff E."/>
            <person name="Dieguez M.J."/>
            <person name="Sacco F."/>
        </authorList>
    </citation>
    <scope>NUCLEOTIDE SEQUENCE [LARGE SCALE GENOMIC DNA]</scope>
    <source>
        <strain evidence="1 2">RO10H11247</strain>
    </source>
</reference>
<gene>
    <name evidence="1" type="ORF">VP01_4154g1</name>
</gene>
<dbReference type="AlphaFoldDB" id="A0A0L6URV1"/>
<sequence length="161" mass="18211">MTNSSHSKIKWNEVISSMVGVKISRSKDGLELIQPNLINKILKETWDRKTVHESPLPEGFDRNFIAEESNVKPTEYLPLIGSLNYISIGTRPGITYAVNCLERFPFRPSFIHWKALKHLIGYLAETKERVLRICPSITPTNTVECYGDANWGGTQDLCMGS</sequence>
<name>A0A0L6URV1_9BASI</name>
<evidence type="ECO:0000313" key="2">
    <source>
        <dbReference type="Proteomes" id="UP000037035"/>
    </source>
</evidence>
<protein>
    <recommendedName>
        <fullName evidence="3">Reverse transcriptase Ty1/copia-type domain-containing protein</fullName>
    </recommendedName>
</protein>
<keyword evidence="2" id="KW-1185">Reference proteome</keyword>
<organism evidence="1 2">
    <name type="scientific">Puccinia sorghi</name>
    <dbReference type="NCBI Taxonomy" id="27349"/>
    <lineage>
        <taxon>Eukaryota</taxon>
        <taxon>Fungi</taxon>
        <taxon>Dikarya</taxon>
        <taxon>Basidiomycota</taxon>
        <taxon>Pucciniomycotina</taxon>
        <taxon>Pucciniomycetes</taxon>
        <taxon>Pucciniales</taxon>
        <taxon>Pucciniaceae</taxon>
        <taxon>Puccinia</taxon>
    </lineage>
</organism>
<proteinExistence type="predicted"/>